<organism evidence="1 2">
    <name type="scientific">Neomesorhizobium albiziae</name>
    <dbReference type="NCBI Taxonomy" id="335020"/>
    <lineage>
        <taxon>Bacteria</taxon>
        <taxon>Pseudomonadati</taxon>
        <taxon>Pseudomonadota</taxon>
        <taxon>Alphaproteobacteria</taxon>
        <taxon>Hyphomicrobiales</taxon>
        <taxon>Phyllobacteriaceae</taxon>
        <taxon>Neomesorhizobium</taxon>
    </lineage>
</organism>
<dbReference type="Proteomes" id="UP000323300">
    <property type="component" value="Unassembled WGS sequence"/>
</dbReference>
<evidence type="ECO:0000313" key="1">
    <source>
        <dbReference type="EMBL" id="SFL07487.1"/>
    </source>
</evidence>
<sequence length="49" mass="5688">MAETMVERLTDHHDAKLAIRIYDEAGYLVARVDFQNVTEVDEVNHTKSR</sequence>
<evidence type="ECO:0000313" key="2">
    <source>
        <dbReference type="Proteomes" id="UP000323300"/>
    </source>
</evidence>
<gene>
    <name evidence="1" type="ORF">SAMN04488498_1299</name>
</gene>
<keyword evidence="2" id="KW-1185">Reference proteome</keyword>
<dbReference type="AlphaFoldDB" id="A0A1I4ESG8"/>
<reference evidence="1 2" key="1">
    <citation type="submission" date="2016-10" db="EMBL/GenBank/DDBJ databases">
        <authorList>
            <person name="Varghese N."/>
            <person name="Submissions S."/>
        </authorList>
    </citation>
    <scope>NUCLEOTIDE SEQUENCE [LARGE SCALE GENOMIC DNA]</scope>
    <source>
        <strain evidence="1 2">DSM 21822</strain>
    </source>
</reference>
<name>A0A1I4ESG8_9HYPH</name>
<protein>
    <submittedName>
        <fullName evidence="1">Uncharacterized protein</fullName>
    </submittedName>
</protein>
<dbReference type="EMBL" id="FOSL01000029">
    <property type="protein sequence ID" value="SFL07487.1"/>
    <property type="molecule type" value="Genomic_DNA"/>
</dbReference>
<proteinExistence type="predicted"/>
<accession>A0A1I4ESG8</accession>